<protein>
    <submittedName>
        <fullName evidence="2">Uncharacterized protein</fullName>
    </submittedName>
</protein>
<dbReference type="Proteomes" id="UP001218188">
    <property type="component" value="Unassembled WGS sequence"/>
</dbReference>
<organism evidence="2 3">
    <name type="scientific">Mycena alexandri</name>
    <dbReference type="NCBI Taxonomy" id="1745969"/>
    <lineage>
        <taxon>Eukaryota</taxon>
        <taxon>Fungi</taxon>
        <taxon>Dikarya</taxon>
        <taxon>Basidiomycota</taxon>
        <taxon>Agaricomycotina</taxon>
        <taxon>Agaricomycetes</taxon>
        <taxon>Agaricomycetidae</taxon>
        <taxon>Agaricales</taxon>
        <taxon>Marasmiineae</taxon>
        <taxon>Mycenaceae</taxon>
        <taxon>Mycena</taxon>
    </lineage>
</organism>
<feature type="region of interest" description="Disordered" evidence="1">
    <location>
        <begin position="329"/>
        <end position="403"/>
    </location>
</feature>
<evidence type="ECO:0000313" key="3">
    <source>
        <dbReference type="Proteomes" id="UP001218188"/>
    </source>
</evidence>
<proteinExistence type="predicted"/>
<evidence type="ECO:0000313" key="2">
    <source>
        <dbReference type="EMBL" id="KAJ7030299.1"/>
    </source>
</evidence>
<gene>
    <name evidence="2" type="ORF">C8F04DRAFT_1264062</name>
</gene>
<name>A0AAD6SMI5_9AGAR</name>
<keyword evidence="3" id="KW-1185">Reference proteome</keyword>
<feature type="region of interest" description="Disordered" evidence="1">
    <location>
        <begin position="208"/>
        <end position="236"/>
    </location>
</feature>
<reference evidence="2" key="1">
    <citation type="submission" date="2023-03" db="EMBL/GenBank/DDBJ databases">
        <title>Massive genome expansion in bonnet fungi (Mycena s.s.) driven by repeated elements and novel gene families across ecological guilds.</title>
        <authorList>
            <consortium name="Lawrence Berkeley National Laboratory"/>
            <person name="Harder C.B."/>
            <person name="Miyauchi S."/>
            <person name="Viragh M."/>
            <person name="Kuo A."/>
            <person name="Thoen E."/>
            <person name="Andreopoulos B."/>
            <person name="Lu D."/>
            <person name="Skrede I."/>
            <person name="Drula E."/>
            <person name="Henrissat B."/>
            <person name="Morin E."/>
            <person name="Kohler A."/>
            <person name="Barry K."/>
            <person name="LaButti K."/>
            <person name="Morin E."/>
            <person name="Salamov A."/>
            <person name="Lipzen A."/>
            <person name="Mereny Z."/>
            <person name="Hegedus B."/>
            <person name="Baldrian P."/>
            <person name="Stursova M."/>
            <person name="Weitz H."/>
            <person name="Taylor A."/>
            <person name="Grigoriev I.V."/>
            <person name="Nagy L.G."/>
            <person name="Martin F."/>
            <person name="Kauserud H."/>
        </authorList>
    </citation>
    <scope>NUCLEOTIDE SEQUENCE</scope>
    <source>
        <strain evidence="2">CBHHK200</strain>
    </source>
</reference>
<feature type="compositionally biased region" description="Gly residues" evidence="1">
    <location>
        <begin position="336"/>
        <end position="348"/>
    </location>
</feature>
<comment type="caution">
    <text evidence="2">The sequence shown here is derived from an EMBL/GenBank/DDBJ whole genome shotgun (WGS) entry which is preliminary data.</text>
</comment>
<feature type="compositionally biased region" description="Basic and acidic residues" evidence="1">
    <location>
        <begin position="351"/>
        <end position="365"/>
    </location>
</feature>
<accession>A0AAD6SMI5</accession>
<dbReference type="EMBL" id="JARJCM010000092">
    <property type="protein sequence ID" value="KAJ7030299.1"/>
    <property type="molecule type" value="Genomic_DNA"/>
</dbReference>
<evidence type="ECO:0000256" key="1">
    <source>
        <dbReference type="SAM" id="MobiDB-lite"/>
    </source>
</evidence>
<dbReference type="AlphaFoldDB" id="A0AAD6SMI5"/>
<feature type="compositionally biased region" description="Low complexity" evidence="1">
    <location>
        <begin position="378"/>
        <end position="397"/>
    </location>
</feature>
<sequence length="403" mass="43320">MATWWEKIPWYEGLDAAGNPMPAATIDLSKLLPLAALQADGGEEPAASGSALTVGGAVFDGAKDGTVLNASVLGANVSVEEEVEDDVDSGWKKTGGVNPVLKGAIQAHVKEQVKHWFSYRKTVANRSNNNPYQEWLSGFRRPVTRPKKLLLHKFYMQQEGYTDNVEALFQERWPKAGLESKKALAFRCTLAEELLRREPQEVLEELVEQQNAEHEEALEDQADKIANPDAPSDEDRHHCRTNLAQVVQPFIDGIAKLTGFHVTVLAGAPPPPGGGTKFALTTMHSGRTHVDGPGEGLKFDEWDIEGFKKGVLGQFMKYLLETAPHCKTDTNVPGARGPGSSPGGGGPGVKARGEENVAEGNERGRAKGKGKGKARVESASPTPSPSASRTSSRSGSPDAERGM</sequence>